<organism evidence="1 2">
    <name type="scientific">Photobacterium profundum (strain SS9)</name>
    <dbReference type="NCBI Taxonomy" id="298386"/>
    <lineage>
        <taxon>Bacteria</taxon>
        <taxon>Pseudomonadati</taxon>
        <taxon>Pseudomonadota</taxon>
        <taxon>Gammaproteobacteria</taxon>
        <taxon>Vibrionales</taxon>
        <taxon>Vibrionaceae</taxon>
        <taxon>Photobacterium</taxon>
    </lineage>
</organism>
<dbReference type="eggNOG" id="COG4706">
    <property type="taxonomic scope" value="Bacteria"/>
</dbReference>
<dbReference type="HOGENOM" id="CLU_116661_1_0_6"/>
<evidence type="ECO:0000313" key="2">
    <source>
        <dbReference type="Proteomes" id="UP000000593"/>
    </source>
</evidence>
<proteinExistence type="predicted"/>
<protein>
    <submittedName>
        <fullName evidence="1">Hypothetical beta-hydroxydecanoyl-ACP dehydrase</fullName>
    </submittedName>
</protein>
<dbReference type="Gene3D" id="3.10.129.10">
    <property type="entry name" value="Hotdog Thioesterase"/>
    <property type="match status" value="1"/>
</dbReference>
<dbReference type="InterPro" id="IPR016776">
    <property type="entry name" value="ApeP-like_dehydratase"/>
</dbReference>
<accession>Q6LL24</accession>
<keyword evidence="2" id="KW-1185">Reference proteome</keyword>
<dbReference type="SUPFAM" id="SSF54637">
    <property type="entry name" value="Thioesterase/thiol ester dehydrase-isomerase"/>
    <property type="match status" value="1"/>
</dbReference>
<sequence length="163" mass="18320">MGTHMTNIPHLHQLIPHDTPMVLVDELIDVGEEHVHCRVNINESCIFFDPETRSIPGHVGIEFMAQSVAGWAGYHAWKQDKPSPIGFLLGCRRYQTECSAFNEGDLLDIYAERLMENNGMAVFTCRIEHQGTVLATCQLNAFVPSPEKLDQMIGNSQENRNPS</sequence>
<name>Q6LL24_PHOPR</name>
<evidence type="ECO:0000313" key="1">
    <source>
        <dbReference type="EMBL" id="CAG21979.1"/>
    </source>
</evidence>
<dbReference type="STRING" id="298386.PBPRB0106"/>
<dbReference type="PIRSF" id="PIRSF020565">
    <property type="entry name" value="3Ho_Ac_ACP_DH_prd"/>
    <property type="match status" value="1"/>
</dbReference>
<dbReference type="AlphaFoldDB" id="Q6LL24"/>
<dbReference type="Proteomes" id="UP000000593">
    <property type="component" value="Chromosome 2"/>
</dbReference>
<dbReference type="KEGG" id="ppr:PBPRB0106"/>
<dbReference type="CDD" id="cd01289">
    <property type="entry name" value="FabA_like"/>
    <property type="match status" value="1"/>
</dbReference>
<reference evidence="2" key="1">
    <citation type="journal article" date="2005" name="Science">
        <title>Life at depth: Photobacterium profundum genome sequence and expression analysis.</title>
        <authorList>
            <person name="Vezzi A."/>
            <person name="Campanaro S."/>
            <person name="D'Angelo M."/>
            <person name="Simonato F."/>
            <person name="Vitulo N."/>
            <person name="Lauro F.M."/>
            <person name="Cestaro A."/>
            <person name="Malacrida G."/>
            <person name="Simionati B."/>
            <person name="Cannata N."/>
            <person name="Romualdi C."/>
            <person name="Bartlett D.H."/>
            <person name="Valle G."/>
        </authorList>
    </citation>
    <scope>NUCLEOTIDE SEQUENCE [LARGE SCALE GENOMIC DNA]</scope>
    <source>
        <strain evidence="2">ATCC BAA-1253 / SS9</strain>
    </source>
</reference>
<dbReference type="Pfam" id="PF22817">
    <property type="entry name" value="ApeP-like"/>
    <property type="match status" value="1"/>
</dbReference>
<dbReference type="EMBL" id="CR378675">
    <property type="protein sequence ID" value="CAG21979.1"/>
    <property type="molecule type" value="Genomic_DNA"/>
</dbReference>
<gene>
    <name evidence="1" type="primary">VV10059</name>
    <name evidence="1" type="ordered locus">PBPRB0106</name>
</gene>
<dbReference type="InterPro" id="IPR029069">
    <property type="entry name" value="HotDog_dom_sf"/>
</dbReference>